<evidence type="ECO:0000256" key="1">
    <source>
        <dbReference type="SAM" id="Phobius"/>
    </source>
</evidence>
<name>A0ABT9Z9I8_9BACI</name>
<dbReference type="Gene3D" id="2.60.40.420">
    <property type="entry name" value="Cupredoxins - blue copper proteins"/>
    <property type="match status" value="1"/>
</dbReference>
<proteinExistence type="predicted"/>
<dbReference type="Proteomes" id="UP001234495">
    <property type="component" value="Unassembled WGS sequence"/>
</dbReference>
<feature type="domain" description="EfeO-type cupredoxin-like" evidence="2">
    <location>
        <begin position="63"/>
        <end position="139"/>
    </location>
</feature>
<dbReference type="EMBL" id="JAUSUD010000001">
    <property type="protein sequence ID" value="MDQ0228926.1"/>
    <property type="molecule type" value="Genomic_DNA"/>
</dbReference>
<dbReference type="Pfam" id="PF13473">
    <property type="entry name" value="Cupredoxin_1"/>
    <property type="match status" value="1"/>
</dbReference>
<reference evidence="3 4" key="1">
    <citation type="submission" date="2023-07" db="EMBL/GenBank/DDBJ databases">
        <title>Genomic Encyclopedia of Type Strains, Phase IV (KMG-IV): sequencing the most valuable type-strain genomes for metagenomic binning, comparative biology and taxonomic classification.</title>
        <authorList>
            <person name="Goeker M."/>
        </authorList>
    </citation>
    <scope>NUCLEOTIDE SEQUENCE [LARGE SCALE GENOMIC DNA]</scope>
    <source>
        <strain evidence="3 4">DSM 29005</strain>
    </source>
</reference>
<evidence type="ECO:0000313" key="4">
    <source>
        <dbReference type="Proteomes" id="UP001234495"/>
    </source>
</evidence>
<keyword evidence="1" id="KW-0812">Transmembrane</keyword>
<sequence length="148" mass="16942">MEVKLYIIDKKWLVFIVIVLILSSSFLYYYMERSTTTFSETDEVSTLEYHMVTGEFSTTTKDGEKIEAYRFDPGTIIVPKGEKVTLHIFGVNGEEHPFYIEGADIRGIVKKGEETTVPLYFKEEGTYKLICDAHSQNGTKMIAYIVVD</sequence>
<keyword evidence="4" id="KW-1185">Reference proteome</keyword>
<keyword evidence="1" id="KW-1133">Transmembrane helix</keyword>
<evidence type="ECO:0000259" key="2">
    <source>
        <dbReference type="Pfam" id="PF13473"/>
    </source>
</evidence>
<keyword evidence="1" id="KW-0472">Membrane</keyword>
<gene>
    <name evidence="3" type="ORF">J2S19_000176</name>
</gene>
<accession>A0ABT9Z9I8</accession>
<dbReference type="InterPro" id="IPR008972">
    <property type="entry name" value="Cupredoxin"/>
</dbReference>
<comment type="caution">
    <text evidence="3">The sequence shown here is derived from an EMBL/GenBank/DDBJ whole genome shotgun (WGS) entry which is preliminary data.</text>
</comment>
<dbReference type="InterPro" id="IPR028096">
    <property type="entry name" value="EfeO_Cupredoxin"/>
</dbReference>
<evidence type="ECO:0000313" key="3">
    <source>
        <dbReference type="EMBL" id="MDQ0228926.1"/>
    </source>
</evidence>
<organism evidence="3 4">
    <name type="scientific">Metabacillus malikii</name>
    <dbReference type="NCBI Taxonomy" id="1504265"/>
    <lineage>
        <taxon>Bacteria</taxon>
        <taxon>Bacillati</taxon>
        <taxon>Bacillota</taxon>
        <taxon>Bacilli</taxon>
        <taxon>Bacillales</taxon>
        <taxon>Bacillaceae</taxon>
        <taxon>Metabacillus</taxon>
    </lineage>
</organism>
<dbReference type="SUPFAM" id="SSF49503">
    <property type="entry name" value="Cupredoxins"/>
    <property type="match status" value="1"/>
</dbReference>
<protein>
    <submittedName>
        <fullName evidence="3">Plastocyanin</fullName>
    </submittedName>
</protein>
<feature type="transmembrane region" description="Helical" evidence="1">
    <location>
        <begin position="12"/>
        <end position="31"/>
    </location>
</feature>